<keyword evidence="1" id="KW-0812">Transmembrane</keyword>
<organism evidence="2 3">
    <name type="scientific">Yeguia hominis</name>
    <dbReference type="NCBI Taxonomy" id="2763662"/>
    <lineage>
        <taxon>Bacteria</taxon>
        <taxon>Bacillati</taxon>
        <taxon>Bacillota</taxon>
        <taxon>Clostridia</taxon>
        <taxon>Eubacteriales</taxon>
        <taxon>Yeguiaceae</taxon>
        <taxon>Yeguia</taxon>
    </lineage>
</organism>
<proteinExistence type="predicted"/>
<dbReference type="AlphaFoldDB" id="A0A926HT07"/>
<dbReference type="RefSeq" id="WP_249319630.1">
    <property type="nucleotide sequence ID" value="NZ_JACRSN010000011.1"/>
</dbReference>
<keyword evidence="1" id="KW-0472">Membrane</keyword>
<evidence type="ECO:0000313" key="3">
    <source>
        <dbReference type="Proteomes" id="UP000651482"/>
    </source>
</evidence>
<evidence type="ECO:0000256" key="1">
    <source>
        <dbReference type="SAM" id="Phobius"/>
    </source>
</evidence>
<keyword evidence="1" id="KW-1133">Transmembrane helix</keyword>
<keyword evidence="3" id="KW-1185">Reference proteome</keyword>
<protein>
    <submittedName>
        <fullName evidence="2">YcxB family protein</fullName>
    </submittedName>
</protein>
<accession>A0A926HT07</accession>
<evidence type="ECO:0000313" key="2">
    <source>
        <dbReference type="EMBL" id="MBC8533976.1"/>
    </source>
</evidence>
<feature type="transmembrane region" description="Helical" evidence="1">
    <location>
        <begin position="43"/>
        <end position="61"/>
    </location>
</feature>
<comment type="caution">
    <text evidence="2">The sequence shown here is derived from an EMBL/GenBank/DDBJ whole genome shotgun (WGS) entry which is preliminary data.</text>
</comment>
<feature type="transmembrane region" description="Helical" evidence="1">
    <location>
        <begin position="67"/>
        <end position="87"/>
    </location>
</feature>
<gene>
    <name evidence="2" type="ORF">IAG03_08165</name>
</gene>
<dbReference type="Proteomes" id="UP000651482">
    <property type="component" value="Unassembled WGS sequence"/>
</dbReference>
<sequence>MPTFYEGEPIATFTFQVEESDFQEALFLELNFRSNMHRQEVKVGICATLAILFAAMIPIFYGRFRSFWMPMIAVGFVVILGLFFLFWQPKSLRQLGAEFYRSNQLLSKKQTASVYRDSLIYQNDCETITQYWTDFDRCIENKSGLLLVGGEHRLLILKTDVLSEEKQKQISEHMQAVFASKYHRVKR</sequence>
<name>A0A926HT07_9FIRM</name>
<dbReference type="EMBL" id="JACRSN010000011">
    <property type="protein sequence ID" value="MBC8533976.1"/>
    <property type="molecule type" value="Genomic_DNA"/>
</dbReference>
<reference evidence="2" key="1">
    <citation type="submission" date="2020-08" db="EMBL/GenBank/DDBJ databases">
        <title>Genome public.</title>
        <authorList>
            <person name="Liu C."/>
            <person name="Sun Q."/>
        </authorList>
    </citation>
    <scope>NUCLEOTIDE SEQUENCE</scope>
    <source>
        <strain evidence="2">NSJ-40</strain>
    </source>
</reference>